<dbReference type="RefSeq" id="WP_133036674.1">
    <property type="nucleotide sequence ID" value="NZ_BAABEI010000012.1"/>
</dbReference>
<organism evidence="2 3">
    <name type="scientific">Shinella granuli</name>
    <dbReference type="NCBI Taxonomy" id="323621"/>
    <lineage>
        <taxon>Bacteria</taxon>
        <taxon>Pseudomonadati</taxon>
        <taxon>Pseudomonadota</taxon>
        <taxon>Alphaproteobacteria</taxon>
        <taxon>Hyphomicrobiales</taxon>
        <taxon>Rhizobiaceae</taxon>
        <taxon>Shinella</taxon>
    </lineage>
</organism>
<dbReference type="AlphaFoldDB" id="A0A4R2C875"/>
<proteinExistence type="predicted"/>
<evidence type="ECO:0000313" key="2">
    <source>
        <dbReference type="EMBL" id="TCN34934.1"/>
    </source>
</evidence>
<dbReference type="Proteomes" id="UP000295351">
    <property type="component" value="Unassembled WGS sequence"/>
</dbReference>
<accession>A0A4R2C875</accession>
<gene>
    <name evidence="2" type="ORF">EV665_13113</name>
</gene>
<evidence type="ECO:0000313" key="3">
    <source>
        <dbReference type="Proteomes" id="UP000295351"/>
    </source>
</evidence>
<name>A0A4R2C875_SHIGR</name>
<dbReference type="EMBL" id="SLVX01000031">
    <property type="protein sequence ID" value="TCN34934.1"/>
    <property type="molecule type" value="Genomic_DNA"/>
</dbReference>
<protein>
    <submittedName>
        <fullName evidence="2">Uncharacterized protein</fullName>
    </submittedName>
</protein>
<keyword evidence="3" id="KW-1185">Reference proteome</keyword>
<evidence type="ECO:0000256" key="1">
    <source>
        <dbReference type="SAM" id="MobiDB-lite"/>
    </source>
</evidence>
<comment type="caution">
    <text evidence="2">The sequence shown here is derived from an EMBL/GenBank/DDBJ whole genome shotgun (WGS) entry which is preliminary data.</text>
</comment>
<reference evidence="2 3" key="1">
    <citation type="submission" date="2019-03" db="EMBL/GenBank/DDBJ databases">
        <title>Genomic Encyclopedia of Type Strains, Phase IV (KMG-IV): sequencing the most valuable type-strain genomes for metagenomic binning, comparative biology and taxonomic classification.</title>
        <authorList>
            <person name="Goeker M."/>
        </authorList>
    </citation>
    <scope>NUCLEOTIDE SEQUENCE [LARGE SCALE GENOMIC DNA]</scope>
    <source>
        <strain evidence="2 3">DSM 18401</strain>
    </source>
</reference>
<sequence>MNTFYENTDATNIYHETSGLTAIRMDRTSDTGSLLDVMRDAVLILGPPCHEASQEKIPDNPRGTIDAYSRG</sequence>
<feature type="region of interest" description="Disordered" evidence="1">
    <location>
        <begin position="51"/>
        <end position="71"/>
    </location>
</feature>